<reference evidence="7 8" key="1">
    <citation type="submission" date="2023-10" db="EMBL/GenBank/DDBJ databases">
        <title>Development of a sustainable strategy for remediation of hydrocarbon-contaminated territories based on the waste exchange concept.</title>
        <authorList>
            <person name="Krivoruchko A."/>
        </authorList>
    </citation>
    <scope>NUCLEOTIDE SEQUENCE [LARGE SCALE GENOMIC DNA]</scope>
    <source>
        <strain evidence="7 8">IEGM 1323</strain>
    </source>
</reference>
<keyword evidence="6" id="KW-0732">Signal</keyword>
<evidence type="ECO:0000256" key="6">
    <source>
        <dbReference type="SAM" id="SignalP"/>
    </source>
</evidence>
<evidence type="ECO:0000313" key="7">
    <source>
        <dbReference type="EMBL" id="MDV6263903.1"/>
    </source>
</evidence>
<evidence type="ECO:0000256" key="3">
    <source>
        <dbReference type="ARBA" id="ARBA00022801"/>
    </source>
</evidence>
<feature type="chain" id="PRO_5047455281" evidence="6">
    <location>
        <begin position="39"/>
        <end position="704"/>
    </location>
</feature>
<dbReference type="InterPro" id="IPR029058">
    <property type="entry name" value="AB_hydrolase_fold"/>
</dbReference>
<dbReference type="PANTHER" id="PTHR33630:SF9">
    <property type="entry name" value="CUTINASE 4"/>
    <property type="match status" value="1"/>
</dbReference>
<evidence type="ECO:0000313" key="8">
    <source>
        <dbReference type="Proteomes" id="UP001185755"/>
    </source>
</evidence>
<proteinExistence type="inferred from homology"/>
<comment type="caution">
    <text evidence="7">The sequence shown here is derived from an EMBL/GenBank/DDBJ whole genome shotgun (WGS) entry which is preliminary data.</text>
</comment>
<keyword evidence="4" id="KW-1015">Disulfide bond</keyword>
<dbReference type="EMBL" id="JAWLJX010000009">
    <property type="protein sequence ID" value="MDV6263903.1"/>
    <property type="molecule type" value="Genomic_DNA"/>
</dbReference>
<keyword evidence="8" id="KW-1185">Reference proteome</keyword>
<feature type="region of interest" description="Disordered" evidence="5">
    <location>
        <begin position="258"/>
        <end position="296"/>
    </location>
</feature>
<accession>A0ABU4BIJ3</accession>
<organism evidence="7 8">
    <name type="scientific">Rhodococcoides yunnanense</name>
    <dbReference type="NCBI Taxonomy" id="278209"/>
    <lineage>
        <taxon>Bacteria</taxon>
        <taxon>Bacillati</taxon>
        <taxon>Actinomycetota</taxon>
        <taxon>Actinomycetes</taxon>
        <taxon>Mycobacteriales</taxon>
        <taxon>Nocardiaceae</taxon>
        <taxon>Rhodococcoides</taxon>
    </lineage>
</organism>
<feature type="compositionally biased region" description="Low complexity" evidence="5">
    <location>
        <begin position="258"/>
        <end position="294"/>
    </location>
</feature>
<evidence type="ECO:0000256" key="5">
    <source>
        <dbReference type="SAM" id="MobiDB-lite"/>
    </source>
</evidence>
<sequence length="704" mass="69411">MTGQRTHPTALPRPRWAHSAMAAAAAVVLASGAVPAHAAPAATAATSCAKFVAIMAPGTWETNAAANPSTPVGMLATVGNALKQKYGNDIEVYYPAYAASAFDKGRTYADSKETGKSAINNILTSACATSKFLLSGYSQGADAAGDVAAEIGNGRGVVPAARILGVGLVADPHQGTTGGTVVGPKVDGQGIGGVRPEGFGSLAPVVKQLCNPTDLYCSTNAGKDGLLAGLGKVLANKPVDPATTAASGQTGLTASGATAVPSTTAAPSSSAVPSTSAQGGVTGAGTQPGTTPAQSASVSDFASSLVSDFSRVDLAGAANTASTLGERVATLPDSVGTNRTQSQVASVGASATSLLNTLEPVADVQSVIAANPGIRSTLDTAPEGSPEAKTSTVLDALDQIDIPAVLSTATSIADTASSVLGGTGTTAGLTDTAATLTGQVAPLQSVSPDALTSATQVLSLLKPKTVVNQVVNVATGFTSLDYQGIVDNLIALPQKVAALDVAGSHKIAGDLNNQFAPIVKMAAGVDLHTLAALVAMIPDPSGSAQIASLVLSLLGNVDVIRLANDVGAIQEVAWKILETGNLAAAAELLPIGLDLASVAVGVLTGSAAKTSPDQLGAQNQVTGQSATIGQQASSGDFAGLAGSLVSLASSPGAGDAAELVGAGIDAATFFASGAHQSYGDFKVDSTGRNALQWLIDFFTQKLGG</sequence>
<dbReference type="Gene3D" id="3.40.50.1820">
    <property type="entry name" value="alpha/beta hydrolase"/>
    <property type="match status" value="1"/>
</dbReference>
<dbReference type="RefSeq" id="WP_317566020.1">
    <property type="nucleotide sequence ID" value="NZ_JAWLJX010000009.1"/>
</dbReference>
<dbReference type="InterPro" id="IPR000675">
    <property type="entry name" value="Cutinase/axe"/>
</dbReference>
<feature type="signal peptide" evidence="6">
    <location>
        <begin position="1"/>
        <end position="38"/>
    </location>
</feature>
<comment type="similarity">
    <text evidence="1">Belongs to the cutinase family.</text>
</comment>
<evidence type="ECO:0000256" key="2">
    <source>
        <dbReference type="ARBA" id="ARBA00022487"/>
    </source>
</evidence>
<evidence type="ECO:0000256" key="4">
    <source>
        <dbReference type="ARBA" id="ARBA00023157"/>
    </source>
</evidence>
<dbReference type="Pfam" id="PF01083">
    <property type="entry name" value="Cutinase"/>
    <property type="match status" value="1"/>
</dbReference>
<evidence type="ECO:0000256" key="1">
    <source>
        <dbReference type="ARBA" id="ARBA00007534"/>
    </source>
</evidence>
<keyword evidence="3" id="KW-0378">Hydrolase</keyword>
<name>A0ABU4BIJ3_9NOCA</name>
<gene>
    <name evidence="7" type="ORF">R3P96_21400</name>
</gene>
<keyword evidence="2" id="KW-0719">Serine esterase</keyword>
<protein>
    <submittedName>
        <fullName evidence="7">Cutinase family protein</fullName>
    </submittedName>
</protein>
<dbReference type="SUPFAM" id="SSF53474">
    <property type="entry name" value="alpha/beta-Hydrolases"/>
    <property type="match status" value="1"/>
</dbReference>
<dbReference type="Proteomes" id="UP001185755">
    <property type="component" value="Unassembled WGS sequence"/>
</dbReference>
<dbReference type="SMART" id="SM01110">
    <property type="entry name" value="Cutinase"/>
    <property type="match status" value="1"/>
</dbReference>
<dbReference type="PANTHER" id="PTHR33630">
    <property type="entry name" value="CUTINASE RV1984C-RELATED-RELATED"/>
    <property type="match status" value="1"/>
</dbReference>